<organism evidence="1 2">
    <name type="scientific">Thermosporothrix hazakensis</name>
    <dbReference type="NCBI Taxonomy" id="644383"/>
    <lineage>
        <taxon>Bacteria</taxon>
        <taxon>Bacillati</taxon>
        <taxon>Chloroflexota</taxon>
        <taxon>Ktedonobacteria</taxon>
        <taxon>Ktedonobacterales</taxon>
        <taxon>Thermosporotrichaceae</taxon>
        <taxon>Thermosporothrix</taxon>
    </lineage>
</organism>
<evidence type="ECO:0000313" key="1">
    <source>
        <dbReference type="EMBL" id="PZW30637.1"/>
    </source>
</evidence>
<gene>
    <name evidence="1" type="ORF">EI42_02611</name>
</gene>
<proteinExistence type="predicted"/>
<evidence type="ECO:0008006" key="3">
    <source>
        <dbReference type="Google" id="ProtNLM"/>
    </source>
</evidence>
<dbReference type="EMBL" id="QKUF01000007">
    <property type="protein sequence ID" value="PZW30637.1"/>
    <property type="molecule type" value="Genomic_DNA"/>
</dbReference>
<protein>
    <recommendedName>
        <fullName evidence="3">GAF domain-containing protein</fullName>
    </recommendedName>
</protein>
<dbReference type="AlphaFoldDB" id="A0A326U7F0"/>
<comment type="caution">
    <text evidence="1">The sequence shown here is derived from an EMBL/GenBank/DDBJ whole genome shotgun (WGS) entry which is preliminary data.</text>
</comment>
<dbReference type="Proteomes" id="UP000248806">
    <property type="component" value="Unassembled WGS sequence"/>
</dbReference>
<keyword evidence="2" id="KW-1185">Reference proteome</keyword>
<reference evidence="1 2" key="1">
    <citation type="submission" date="2018-06" db="EMBL/GenBank/DDBJ databases">
        <title>Genomic Encyclopedia of Archaeal and Bacterial Type Strains, Phase II (KMG-II): from individual species to whole genera.</title>
        <authorList>
            <person name="Goeker M."/>
        </authorList>
    </citation>
    <scope>NUCLEOTIDE SEQUENCE [LARGE SCALE GENOMIC DNA]</scope>
    <source>
        <strain evidence="1 2">ATCC BAA-1881</strain>
    </source>
</reference>
<accession>A0A326U7F0</accession>
<dbReference type="SUPFAM" id="SSF55781">
    <property type="entry name" value="GAF domain-like"/>
    <property type="match status" value="1"/>
</dbReference>
<dbReference type="Gene3D" id="3.30.450.40">
    <property type="match status" value="1"/>
</dbReference>
<name>A0A326U7F0_THEHA</name>
<dbReference type="OrthoDB" id="145547at2"/>
<dbReference type="RefSeq" id="WP_111322526.1">
    <property type="nucleotide sequence ID" value="NZ_BIFX01000001.1"/>
</dbReference>
<sequence length="328" mass="37682">MEEVQNWRDILRKIVEDSKEKQRLIQALSISNITMSRWINGESTPRPPKLRSLVGLLSQEYREMMIAALREEKGLGEFVNPLDDETPQDIPPEFYAQVLLTRATTPRPLRYWSTCDLILRQALSQLDPHRQGLALWLIRCMPPSGPHKKVRSLRECLGMGTHPWKENLEPDGMFLGAESLAGHVVTMFHPQIVADLQEENTIMPQVVTKNERSCAIYPILYAGKIAGVLSALSRQVDYFSAYNRGSLLQKYADLMALALEPSDFYSDEEIMLHTMPPQEKQKQSFSRFSQIFRDVQQTVHDNVQSDLFVWQHLEEELLTPKQDAPEAH</sequence>
<dbReference type="InterPro" id="IPR029016">
    <property type="entry name" value="GAF-like_dom_sf"/>
</dbReference>
<evidence type="ECO:0000313" key="2">
    <source>
        <dbReference type="Proteomes" id="UP000248806"/>
    </source>
</evidence>